<keyword evidence="2" id="KW-0560">Oxidoreductase</keyword>
<dbReference type="EC" id="1.-.-.-" evidence="2"/>
<proteinExistence type="predicted"/>
<gene>
    <name evidence="2" type="primary">Q6WP49</name>
</gene>
<feature type="region of interest" description="Disordered" evidence="1">
    <location>
        <begin position="73"/>
        <end position="96"/>
    </location>
</feature>
<accession>A0A5K1K327</accession>
<dbReference type="AlphaFoldDB" id="A0A5K1K327"/>
<protein>
    <submittedName>
        <fullName evidence="2">Cytochrome P450 monooxygenase BOT1 (Calcineurin-dependent protein 5))</fullName>
        <ecNumber evidence="2">1.-.-.-</ecNumber>
    </submittedName>
</protein>
<sequence length="139" mass="14414">MQPTISTHGIFQGSLSTGDITLFSIGLPVLDFGSIFKICPTFNIYAEADASIEADLEMDVALRYTASGGQLVYPSSQSQRSGGTYSPGDSSTNVQLSAGPSVAADAQLSAHLEPSIEFGLSLAGHNTGLYLASPSSTYT</sequence>
<name>A0A5K1K327_9APHY</name>
<evidence type="ECO:0000256" key="1">
    <source>
        <dbReference type="SAM" id="MobiDB-lite"/>
    </source>
</evidence>
<organism evidence="2">
    <name type="scientific">Ganoderma boninense</name>
    <dbReference type="NCBI Taxonomy" id="34458"/>
    <lineage>
        <taxon>Eukaryota</taxon>
        <taxon>Fungi</taxon>
        <taxon>Dikarya</taxon>
        <taxon>Basidiomycota</taxon>
        <taxon>Agaricomycotina</taxon>
        <taxon>Agaricomycetes</taxon>
        <taxon>Polyporales</taxon>
        <taxon>Polyporaceae</taxon>
        <taxon>Ganoderma</taxon>
    </lineage>
</organism>
<evidence type="ECO:0000313" key="2">
    <source>
        <dbReference type="EMBL" id="VWP00113.1"/>
    </source>
</evidence>
<dbReference type="EMBL" id="LR728175">
    <property type="protein sequence ID" value="VWP00113.1"/>
    <property type="molecule type" value="Genomic_DNA"/>
</dbReference>
<keyword evidence="2" id="KW-0503">Monooxygenase</keyword>
<dbReference type="GO" id="GO:0004497">
    <property type="term" value="F:monooxygenase activity"/>
    <property type="evidence" value="ECO:0007669"/>
    <property type="project" value="UniProtKB-KW"/>
</dbReference>
<reference evidence="2" key="1">
    <citation type="submission" date="2019-10" db="EMBL/GenBank/DDBJ databases">
        <authorList>
            <person name="Nor Muhammad N."/>
        </authorList>
    </citation>
    <scope>NUCLEOTIDE SEQUENCE</scope>
</reference>